<dbReference type="EMBL" id="QRDZ01000039">
    <property type="protein sequence ID" value="RED56444.1"/>
    <property type="molecule type" value="Genomic_DNA"/>
</dbReference>
<dbReference type="Gene3D" id="1.20.120.330">
    <property type="entry name" value="Nucleotidyltransferases domain 2"/>
    <property type="match status" value="1"/>
</dbReference>
<keyword evidence="5" id="KW-1185">Reference proteome</keyword>
<dbReference type="Pfam" id="PF18576">
    <property type="entry name" value="HTH_52"/>
    <property type="match status" value="1"/>
</dbReference>
<organism evidence="4 5">
    <name type="scientific">Cohnella phaseoli</name>
    <dbReference type="NCBI Taxonomy" id="456490"/>
    <lineage>
        <taxon>Bacteria</taxon>
        <taxon>Bacillati</taxon>
        <taxon>Bacillota</taxon>
        <taxon>Bacilli</taxon>
        <taxon>Bacillales</taxon>
        <taxon>Paenibacillaceae</taxon>
        <taxon>Cohnella</taxon>
    </lineage>
</organism>
<feature type="domain" description="Nucleotidyltransferase-like" evidence="1">
    <location>
        <begin position="14"/>
        <end position="115"/>
    </location>
</feature>
<comment type="caution">
    <text evidence="4">The sequence shown here is derived from an EMBL/GenBank/DDBJ whole genome shotgun (WGS) entry which is preliminary data.</text>
</comment>
<keyword evidence="4" id="KW-0808">Transferase</keyword>
<feature type="domain" description="YgxA-like helix-turn-helix" evidence="2">
    <location>
        <begin position="228"/>
        <end position="290"/>
    </location>
</feature>
<dbReference type="InterPro" id="IPR029348">
    <property type="entry name" value="NTF-like"/>
</dbReference>
<accession>A0A3D9I3W5</accession>
<dbReference type="RefSeq" id="WP_181918097.1">
    <property type="nucleotide sequence ID" value="NZ_QRDZ01000039.1"/>
</dbReference>
<evidence type="ECO:0000313" key="4">
    <source>
        <dbReference type="EMBL" id="RED56444.1"/>
    </source>
</evidence>
<reference evidence="4 5" key="1">
    <citation type="submission" date="2018-07" db="EMBL/GenBank/DDBJ databases">
        <title>Genomic Encyclopedia of Type Strains, Phase III (KMG-III): the genomes of soil and plant-associated and newly described type strains.</title>
        <authorList>
            <person name="Whitman W."/>
        </authorList>
    </citation>
    <scope>NUCLEOTIDE SEQUENCE [LARGE SCALE GENOMIC DNA]</scope>
    <source>
        <strain evidence="4 5">CECT 7287</strain>
    </source>
</reference>
<evidence type="ECO:0000259" key="1">
    <source>
        <dbReference type="Pfam" id="PF14540"/>
    </source>
</evidence>
<feature type="domain" description="YgxA-like substrate binding" evidence="3">
    <location>
        <begin position="123"/>
        <end position="220"/>
    </location>
</feature>
<dbReference type="InterPro" id="IPR043519">
    <property type="entry name" value="NT_sf"/>
</dbReference>
<dbReference type="InterPro" id="IPR036388">
    <property type="entry name" value="WH-like_DNA-bd_sf"/>
</dbReference>
<proteinExistence type="predicted"/>
<dbReference type="Pfam" id="PF22339">
    <property type="entry name" value="YgxA-like_sub_bind"/>
    <property type="match status" value="1"/>
</dbReference>
<dbReference type="InterPro" id="IPR041143">
    <property type="entry name" value="YgxA_HTH"/>
</dbReference>
<dbReference type="AlphaFoldDB" id="A0A3D9I3W5"/>
<dbReference type="Pfam" id="PF14540">
    <property type="entry name" value="NTF-like"/>
    <property type="match status" value="1"/>
</dbReference>
<sequence length="292" mass="33346">MAQAGKLGFDISRLAAEEGTTNLLLIAKPFSQQTRLDGLDRLVLIVKEGEASDREIEHWLWDNERVQVRRVSREQLESWIVGSSNRGSAYWLMHGEIVVDRDGYLSDLRSRLMNWSPLIMEQKLLSEFSRFVRAYQQAKQDLKDGQVLDAYSNVLACLHYWAHIALVEAGMHPELTVWEQMRTVNPGIYKLFEELTASPETLEQRVELVLLACEFSIMNKMETSCALLIRLVASREEAWTIAELMRHPDLAGLSLELSVLLYRLVNRGCIREIAKPSPSRANGILELKYTSA</sequence>
<dbReference type="Gene3D" id="3.30.460.10">
    <property type="entry name" value="Beta Polymerase, domain 2"/>
    <property type="match status" value="1"/>
</dbReference>
<protein>
    <submittedName>
        <fullName evidence="4">Nucleotidyltransferase-like protein</fullName>
    </submittedName>
</protein>
<name>A0A3D9I3W5_9BACL</name>
<gene>
    <name evidence="4" type="ORF">DFP98_1392</name>
</gene>
<dbReference type="Proteomes" id="UP000256977">
    <property type="component" value="Unassembled WGS sequence"/>
</dbReference>
<evidence type="ECO:0000259" key="3">
    <source>
        <dbReference type="Pfam" id="PF22339"/>
    </source>
</evidence>
<dbReference type="InterPro" id="IPR054515">
    <property type="entry name" value="YgxA-like_substrate-bd"/>
</dbReference>
<evidence type="ECO:0000313" key="5">
    <source>
        <dbReference type="Proteomes" id="UP000256977"/>
    </source>
</evidence>
<dbReference type="GO" id="GO:0016740">
    <property type="term" value="F:transferase activity"/>
    <property type="evidence" value="ECO:0007669"/>
    <property type="project" value="UniProtKB-KW"/>
</dbReference>
<evidence type="ECO:0000259" key="2">
    <source>
        <dbReference type="Pfam" id="PF18576"/>
    </source>
</evidence>
<dbReference type="Gene3D" id="1.10.10.10">
    <property type="entry name" value="Winged helix-like DNA-binding domain superfamily/Winged helix DNA-binding domain"/>
    <property type="match status" value="1"/>
</dbReference>